<accession>A0A645JYW7</accession>
<name>A0A645JYW7_9ZZZZ</name>
<dbReference type="AlphaFoldDB" id="A0A645JYW7"/>
<organism evidence="1">
    <name type="scientific">bioreactor metagenome</name>
    <dbReference type="NCBI Taxonomy" id="1076179"/>
    <lineage>
        <taxon>unclassified sequences</taxon>
        <taxon>metagenomes</taxon>
        <taxon>ecological metagenomes</taxon>
    </lineage>
</organism>
<evidence type="ECO:0000313" key="1">
    <source>
        <dbReference type="EMBL" id="MPN64644.1"/>
    </source>
</evidence>
<dbReference type="EMBL" id="VSSQ01145801">
    <property type="protein sequence ID" value="MPN64644.1"/>
    <property type="molecule type" value="Genomic_DNA"/>
</dbReference>
<gene>
    <name evidence="1" type="ORF">SDC9_212420</name>
</gene>
<reference evidence="1" key="1">
    <citation type="submission" date="2019-08" db="EMBL/GenBank/DDBJ databases">
        <authorList>
            <person name="Kucharzyk K."/>
            <person name="Murdoch R.W."/>
            <person name="Higgins S."/>
            <person name="Loffler F."/>
        </authorList>
    </citation>
    <scope>NUCLEOTIDE SEQUENCE</scope>
</reference>
<comment type="caution">
    <text evidence="1">The sequence shown here is derived from an EMBL/GenBank/DDBJ whole genome shotgun (WGS) entry which is preliminary data.</text>
</comment>
<proteinExistence type="predicted"/>
<protein>
    <submittedName>
        <fullName evidence="1">Uncharacterized protein</fullName>
    </submittedName>
</protein>
<sequence>MRISLLPGILESDYYRFGRICPGFADEVLAVPEIAHILVQFVHVNAGKSLLSGFLGIILVFYECGAELCRYFGIAFLSFDNRGAFDKEIEESP</sequence>